<feature type="domain" description="Response regulatory" evidence="8">
    <location>
        <begin position="3"/>
        <end position="113"/>
    </location>
</feature>
<dbReference type="InterPro" id="IPR011006">
    <property type="entry name" value="CheY-like_superfamily"/>
</dbReference>
<proteinExistence type="predicted"/>
<reference evidence="11" key="1">
    <citation type="submission" date="2017-02" db="EMBL/GenBank/DDBJ databases">
        <authorList>
            <person name="Dridi B."/>
        </authorList>
    </citation>
    <scope>NUCLEOTIDE SEQUENCE [LARGE SCALE GENOMIC DNA]</scope>
    <source>
        <strain evidence="11">bH819</strain>
    </source>
</reference>
<dbReference type="Pfam" id="PF00486">
    <property type="entry name" value="Trans_reg_C"/>
    <property type="match status" value="1"/>
</dbReference>
<feature type="modified residue" description="4-aspartylphosphate" evidence="6">
    <location>
        <position position="52"/>
    </location>
</feature>
<keyword evidence="3" id="KW-0805">Transcription regulation</keyword>
<keyword evidence="1 6" id="KW-0597">Phosphoprotein</keyword>
<evidence type="ECO:0000256" key="5">
    <source>
        <dbReference type="ARBA" id="ARBA00023163"/>
    </source>
</evidence>
<dbReference type="PANTHER" id="PTHR48111:SF40">
    <property type="entry name" value="PHOSPHATE REGULON TRANSCRIPTIONAL REGULATORY PROTEIN PHOB"/>
    <property type="match status" value="1"/>
</dbReference>
<accession>A0A1X6WS96</accession>
<dbReference type="InterPro" id="IPR001789">
    <property type="entry name" value="Sig_transdc_resp-reg_receiver"/>
</dbReference>
<gene>
    <name evidence="10" type="ORF">FM121_14115</name>
</gene>
<dbReference type="OrthoDB" id="9778712at2"/>
<dbReference type="GO" id="GO:0000976">
    <property type="term" value="F:transcription cis-regulatory region binding"/>
    <property type="evidence" value="ECO:0007669"/>
    <property type="project" value="TreeGrafter"/>
</dbReference>
<name>A0A1X6WS96_9ENTE</name>
<evidence type="ECO:0000256" key="7">
    <source>
        <dbReference type="PROSITE-ProRule" id="PRU01091"/>
    </source>
</evidence>
<keyword evidence="4 7" id="KW-0238">DNA-binding</keyword>
<dbReference type="SMART" id="SM00862">
    <property type="entry name" value="Trans_reg_C"/>
    <property type="match status" value="1"/>
</dbReference>
<dbReference type="InterPro" id="IPR039420">
    <property type="entry name" value="WalR-like"/>
</dbReference>
<dbReference type="GO" id="GO:0000156">
    <property type="term" value="F:phosphorelay response regulator activity"/>
    <property type="evidence" value="ECO:0007669"/>
    <property type="project" value="TreeGrafter"/>
</dbReference>
<dbReference type="AlphaFoldDB" id="A0A1X6WS96"/>
<dbReference type="PROSITE" id="PS50110">
    <property type="entry name" value="RESPONSE_REGULATORY"/>
    <property type="match status" value="1"/>
</dbReference>
<evidence type="ECO:0000313" key="11">
    <source>
        <dbReference type="Proteomes" id="UP000195918"/>
    </source>
</evidence>
<evidence type="ECO:0000256" key="1">
    <source>
        <dbReference type="ARBA" id="ARBA00022553"/>
    </source>
</evidence>
<evidence type="ECO:0000256" key="2">
    <source>
        <dbReference type="ARBA" id="ARBA00023012"/>
    </source>
</evidence>
<evidence type="ECO:0000313" key="10">
    <source>
        <dbReference type="EMBL" id="SLM87231.1"/>
    </source>
</evidence>
<evidence type="ECO:0000259" key="8">
    <source>
        <dbReference type="PROSITE" id="PS50110"/>
    </source>
</evidence>
<dbReference type="SUPFAM" id="SSF52172">
    <property type="entry name" value="CheY-like"/>
    <property type="match status" value="1"/>
</dbReference>
<dbReference type="SMART" id="SM00448">
    <property type="entry name" value="REC"/>
    <property type="match status" value="1"/>
</dbReference>
<dbReference type="PROSITE" id="PS51755">
    <property type="entry name" value="OMPR_PHOB"/>
    <property type="match status" value="1"/>
</dbReference>
<dbReference type="RefSeq" id="WP_086952849.1">
    <property type="nucleotide sequence ID" value="NZ_FWFD01000022.1"/>
</dbReference>
<dbReference type="GO" id="GO:0005829">
    <property type="term" value="C:cytosol"/>
    <property type="evidence" value="ECO:0007669"/>
    <property type="project" value="TreeGrafter"/>
</dbReference>
<keyword evidence="2" id="KW-0902">Two-component regulatory system</keyword>
<feature type="DNA-binding region" description="OmpR/PhoB-type" evidence="7">
    <location>
        <begin position="120"/>
        <end position="215"/>
    </location>
</feature>
<dbReference type="Gene3D" id="6.10.250.690">
    <property type="match status" value="1"/>
</dbReference>
<sequence>MAKILIVEDELSINFLIETNLRLVGHKCDVAFDGIVASEKISKKNYDLVLLDIMLPGKDGFSLIKEVEDVPIIFLTARSELSDKVKGLQLGADDYIVKPFEMVELIARIDAILRRTKKRKEIIKINDFTINFLERTIVKEGAILEVTPQEFSLLEVLIVNRNISLSREKLLELAWGFDFEGDSRTVDVHIQRIRKKMNMENMIKTVYKMGYRLEVKDEI</sequence>
<dbReference type="Gene3D" id="1.10.10.10">
    <property type="entry name" value="Winged helix-like DNA-binding domain superfamily/Winged helix DNA-binding domain"/>
    <property type="match status" value="1"/>
</dbReference>
<evidence type="ECO:0000256" key="3">
    <source>
        <dbReference type="ARBA" id="ARBA00023015"/>
    </source>
</evidence>
<dbReference type="InterPro" id="IPR036388">
    <property type="entry name" value="WH-like_DNA-bd_sf"/>
</dbReference>
<dbReference type="Pfam" id="PF00072">
    <property type="entry name" value="Response_reg"/>
    <property type="match status" value="1"/>
</dbReference>
<dbReference type="GO" id="GO:0006355">
    <property type="term" value="P:regulation of DNA-templated transcription"/>
    <property type="evidence" value="ECO:0007669"/>
    <property type="project" value="InterPro"/>
</dbReference>
<evidence type="ECO:0000259" key="9">
    <source>
        <dbReference type="PROSITE" id="PS51755"/>
    </source>
</evidence>
<dbReference type="CDD" id="cd00383">
    <property type="entry name" value="trans_reg_C"/>
    <property type="match status" value="1"/>
</dbReference>
<dbReference type="PANTHER" id="PTHR48111">
    <property type="entry name" value="REGULATOR OF RPOS"/>
    <property type="match status" value="1"/>
</dbReference>
<keyword evidence="5" id="KW-0804">Transcription</keyword>
<evidence type="ECO:0000256" key="6">
    <source>
        <dbReference type="PROSITE-ProRule" id="PRU00169"/>
    </source>
</evidence>
<evidence type="ECO:0000256" key="4">
    <source>
        <dbReference type="ARBA" id="ARBA00023125"/>
    </source>
</evidence>
<feature type="domain" description="OmpR/PhoB-type" evidence="9">
    <location>
        <begin position="120"/>
        <end position="215"/>
    </location>
</feature>
<dbReference type="InterPro" id="IPR001867">
    <property type="entry name" value="OmpR/PhoB-type_DNA-bd"/>
</dbReference>
<keyword evidence="11" id="KW-1185">Reference proteome</keyword>
<dbReference type="GO" id="GO:0032993">
    <property type="term" value="C:protein-DNA complex"/>
    <property type="evidence" value="ECO:0007669"/>
    <property type="project" value="TreeGrafter"/>
</dbReference>
<dbReference type="Proteomes" id="UP000195918">
    <property type="component" value="Unassembled WGS sequence"/>
</dbReference>
<dbReference type="InterPro" id="IPR016032">
    <property type="entry name" value="Sig_transdc_resp-reg_C-effctor"/>
</dbReference>
<dbReference type="SUPFAM" id="SSF46894">
    <property type="entry name" value="C-terminal effector domain of the bipartite response regulators"/>
    <property type="match status" value="1"/>
</dbReference>
<protein>
    <submittedName>
        <fullName evidence="10">Phosphate regulon transcriptional regulatory protein PhoB (SphR)</fullName>
    </submittedName>
</protein>
<dbReference type="Gene3D" id="3.40.50.2300">
    <property type="match status" value="1"/>
</dbReference>
<organism evidence="10 11">
    <name type="scientific">Vagococcus fluvialis bH819</name>
    <dbReference type="NCBI Taxonomy" id="1255619"/>
    <lineage>
        <taxon>Bacteria</taxon>
        <taxon>Bacillati</taxon>
        <taxon>Bacillota</taxon>
        <taxon>Bacilli</taxon>
        <taxon>Lactobacillales</taxon>
        <taxon>Enterococcaceae</taxon>
        <taxon>Vagococcus</taxon>
    </lineage>
</organism>
<dbReference type="EMBL" id="FWFD01000022">
    <property type="protein sequence ID" value="SLM87231.1"/>
    <property type="molecule type" value="Genomic_DNA"/>
</dbReference>